<dbReference type="EMBL" id="JADNYJ010000092">
    <property type="protein sequence ID" value="KAF8887024.1"/>
    <property type="molecule type" value="Genomic_DNA"/>
</dbReference>
<proteinExistence type="predicted"/>
<keyword evidence="2" id="KW-1185">Reference proteome</keyword>
<dbReference type="Proteomes" id="UP000724874">
    <property type="component" value="Unassembled WGS sequence"/>
</dbReference>
<organism evidence="1 2">
    <name type="scientific">Gymnopilus junonius</name>
    <name type="common">Spectacular rustgill mushroom</name>
    <name type="synonym">Gymnopilus spectabilis subsp. junonius</name>
    <dbReference type="NCBI Taxonomy" id="109634"/>
    <lineage>
        <taxon>Eukaryota</taxon>
        <taxon>Fungi</taxon>
        <taxon>Dikarya</taxon>
        <taxon>Basidiomycota</taxon>
        <taxon>Agaricomycotina</taxon>
        <taxon>Agaricomycetes</taxon>
        <taxon>Agaricomycetidae</taxon>
        <taxon>Agaricales</taxon>
        <taxon>Agaricineae</taxon>
        <taxon>Hymenogastraceae</taxon>
        <taxon>Gymnopilus</taxon>
    </lineage>
</organism>
<evidence type="ECO:0000313" key="1">
    <source>
        <dbReference type="EMBL" id="KAF8887024.1"/>
    </source>
</evidence>
<comment type="caution">
    <text evidence="1">The sequence shown here is derived from an EMBL/GenBank/DDBJ whole genome shotgun (WGS) entry which is preliminary data.</text>
</comment>
<sequence>MQTPISKLNQDILWIIFLHVTEFQNLTPVWPNQRGPSPLTSLLHASQVCLSWRTLILNSSSLWGRVIDINSLYRSADMWKTEILQRTGKSCLHVKVLIRRDDGLQRFARTLLIGEWDRVRSLEIMFTMTLESQQELEKWRIFQTPAPKLECIYVDCTPPSRHTFANNFELFANDAPRLRHFSGLTLQINTGASWLSTLRYLRFTSSFTASELLGVLQRTPFLEELDVSTDMADCHVHLLGVTSLPQVVLSNLGSITMHTVYRPDSVPKYLDVLMHISPAPGCALFLPNLSIDPLPSNLQVAKRILQLYFQNFLRGVEAPTDLALHVTNSSFQMFSGPFSFDISCAKGFEDPAVFIEALSSSTYDRVKLLNFTTNSTALPPNNRASINIFSSLTSLERLVTDQDGLRHIVSLPWSATNIAPFPCLHTTILKPADPLDPELLLHFLNLVKPHIVYSESNLVLEIPVPQYRLRHCDLSCLERFAGLKITWGSYQDRTYICGSGNPQILNFTAT</sequence>
<evidence type="ECO:0000313" key="2">
    <source>
        <dbReference type="Proteomes" id="UP000724874"/>
    </source>
</evidence>
<dbReference type="OrthoDB" id="3045590at2759"/>
<reference evidence="1" key="1">
    <citation type="submission" date="2020-11" db="EMBL/GenBank/DDBJ databases">
        <authorList>
            <consortium name="DOE Joint Genome Institute"/>
            <person name="Ahrendt S."/>
            <person name="Riley R."/>
            <person name="Andreopoulos W."/>
            <person name="LaButti K."/>
            <person name="Pangilinan J."/>
            <person name="Ruiz-duenas F.J."/>
            <person name="Barrasa J.M."/>
            <person name="Sanchez-Garcia M."/>
            <person name="Camarero S."/>
            <person name="Miyauchi S."/>
            <person name="Serrano A."/>
            <person name="Linde D."/>
            <person name="Babiker R."/>
            <person name="Drula E."/>
            <person name="Ayuso-Fernandez I."/>
            <person name="Pacheco R."/>
            <person name="Padilla G."/>
            <person name="Ferreira P."/>
            <person name="Barriuso J."/>
            <person name="Kellner H."/>
            <person name="Castanera R."/>
            <person name="Alfaro M."/>
            <person name="Ramirez L."/>
            <person name="Pisabarro A.G."/>
            <person name="Kuo A."/>
            <person name="Tritt A."/>
            <person name="Lipzen A."/>
            <person name="He G."/>
            <person name="Yan M."/>
            <person name="Ng V."/>
            <person name="Cullen D."/>
            <person name="Martin F."/>
            <person name="Rosso M.-N."/>
            <person name="Henrissat B."/>
            <person name="Hibbett D."/>
            <person name="Martinez A.T."/>
            <person name="Grigoriev I.V."/>
        </authorList>
    </citation>
    <scope>NUCLEOTIDE SEQUENCE</scope>
    <source>
        <strain evidence="1">AH 44721</strain>
    </source>
</reference>
<dbReference type="AlphaFoldDB" id="A0A9P5TK23"/>
<dbReference type="Gene3D" id="1.20.1280.50">
    <property type="match status" value="1"/>
</dbReference>
<evidence type="ECO:0008006" key="3">
    <source>
        <dbReference type="Google" id="ProtNLM"/>
    </source>
</evidence>
<protein>
    <recommendedName>
        <fullName evidence="3">F-box domain-containing protein</fullName>
    </recommendedName>
</protein>
<gene>
    <name evidence="1" type="ORF">CPB84DRAFT_1529207</name>
</gene>
<accession>A0A9P5TK23</accession>
<name>A0A9P5TK23_GYMJU</name>